<comment type="caution">
    <text evidence="2">The sequence shown here is derived from an EMBL/GenBank/DDBJ whole genome shotgun (WGS) entry which is preliminary data.</text>
</comment>
<proteinExistence type="predicted"/>
<dbReference type="EMBL" id="JBHTIL010000001">
    <property type="protein sequence ID" value="MFD0925814.1"/>
    <property type="molecule type" value="Genomic_DNA"/>
</dbReference>
<reference evidence="3" key="1">
    <citation type="journal article" date="2019" name="Int. J. Syst. Evol. Microbiol.">
        <title>The Global Catalogue of Microorganisms (GCM) 10K type strain sequencing project: providing services to taxonomists for standard genome sequencing and annotation.</title>
        <authorList>
            <consortium name="The Broad Institute Genomics Platform"/>
            <consortium name="The Broad Institute Genome Sequencing Center for Infectious Disease"/>
            <person name="Wu L."/>
            <person name="Ma J."/>
        </authorList>
    </citation>
    <scope>NUCLEOTIDE SEQUENCE [LARGE SCALE GENOMIC DNA]</scope>
    <source>
        <strain evidence="3">CCUG 50873</strain>
    </source>
</reference>
<keyword evidence="3" id="KW-1185">Reference proteome</keyword>
<accession>A0ABW3GAN8</accession>
<name>A0ABW3GAN8_9NOCA</name>
<evidence type="ECO:0000313" key="3">
    <source>
        <dbReference type="Proteomes" id="UP001597068"/>
    </source>
</evidence>
<dbReference type="RefSeq" id="WP_253646267.1">
    <property type="nucleotide sequence ID" value="NZ_BAAAMO010000002.1"/>
</dbReference>
<dbReference type="InterPro" id="IPR025285">
    <property type="entry name" value="DUF4145"/>
</dbReference>
<dbReference type="Proteomes" id="UP001597068">
    <property type="component" value="Unassembled WGS sequence"/>
</dbReference>
<sequence length="177" mass="20175">MGDAEVDYNRTTLLNRDDPFETYFTVRYAYPPLRVVQHPADTPKAVQAELRNVGALIWSNPDAAMWTLRKAEEFLLDDQGVEKQKSNGSPIPLNDRLKTFAREKPEYADVSELLLAVKWVGNDSTHGTTRNVREVLKMARFVELALESLYSESDRDAALRHARTINENRRYTAPPAP</sequence>
<organism evidence="2 3">
    <name type="scientific">Williamsia deligens</name>
    <dbReference type="NCBI Taxonomy" id="321325"/>
    <lineage>
        <taxon>Bacteria</taxon>
        <taxon>Bacillati</taxon>
        <taxon>Actinomycetota</taxon>
        <taxon>Actinomycetes</taxon>
        <taxon>Mycobacteriales</taxon>
        <taxon>Nocardiaceae</taxon>
        <taxon>Williamsia</taxon>
    </lineage>
</organism>
<feature type="domain" description="DUF4145" evidence="1">
    <location>
        <begin position="54"/>
        <end position="142"/>
    </location>
</feature>
<dbReference type="Pfam" id="PF13643">
    <property type="entry name" value="DUF4145"/>
    <property type="match status" value="1"/>
</dbReference>
<gene>
    <name evidence="2" type="ORF">ACFQ04_08705</name>
</gene>
<evidence type="ECO:0000313" key="2">
    <source>
        <dbReference type="EMBL" id="MFD0925814.1"/>
    </source>
</evidence>
<evidence type="ECO:0000259" key="1">
    <source>
        <dbReference type="Pfam" id="PF13643"/>
    </source>
</evidence>
<protein>
    <submittedName>
        <fullName evidence="2">DUF4145 domain-containing protein</fullName>
    </submittedName>
</protein>